<organism evidence="7 8">
    <name type="scientific">Aaosphaeria arxii CBS 175.79</name>
    <dbReference type="NCBI Taxonomy" id="1450172"/>
    <lineage>
        <taxon>Eukaryota</taxon>
        <taxon>Fungi</taxon>
        <taxon>Dikarya</taxon>
        <taxon>Ascomycota</taxon>
        <taxon>Pezizomycotina</taxon>
        <taxon>Dothideomycetes</taxon>
        <taxon>Pleosporomycetidae</taxon>
        <taxon>Pleosporales</taxon>
        <taxon>Pleosporales incertae sedis</taxon>
        <taxon>Aaosphaeria</taxon>
    </lineage>
</organism>
<evidence type="ECO:0000256" key="5">
    <source>
        <dbReference type="SAM" id="MobiDB-lite"/>
    </source>
</evidence>
<evidence type="ECO:0008006" key="9">
    <source>
        <dbReference type="Google" id="ProtNLM"/>
    </source>
</evidence>
<evidence type="ECO:0000256" key="1">
    <source>
        <dbReference type="ARBA" id="ARBA00004141"/>
    </source>
</evidence>
<feature type="transmembrane region" description="Helical" evidence="6">
    <location>
        <begin position="169"/>
        <end position="194"/>
    </location>
</feature>
<dbReference type="InterPro" id="IPR030185">
    <property type="entry name" value="Mae1"/>
</dbReference>
<feature type="compositionally biased region" description="Basic and acidic residues" evidence="5">
    <location>
        <begin position="101"/>
        <end position="129"/>
    </location>
</feature>
<dbReference type="GO" id="GO:0016020">
    <property type="term" value="C:membrane"/>
    <property type="evidence" value="ECO:0007669"/>
    <property type="project" value="UniProtKB-SubCell"/>
</dbReference>
<dbReference type="RefSeq" id="XP_033381911.1">
    <property type="nucleotide sequence ID" value="XM_033532195.1"/>
</dbReference>
<dbReference type="Proteomes" id="UP000799778">
    <property type="component" value="Unassembled WGS sequence"/>
</dbReference>
<evidence type="ECO:0000256" key="6">
    <source>
        <dbReference type="SAM" id="Phobius"/>
    </source>
</evidence>
<dbReference type="AlphaFoldDB" id="A0A6A5XKB9"/>
<dbReference type="OrthoDB" id="2901184at2759"/>
<feature type="transmembrane region" description="Helical" evidence="6">
    <location>
        <begin position="144"/>
        <end position="163"/>
    </location>
</feature>
<keyword evidence="2 6" id="KW-0812">Transmembrane</keyword>
<dbReference type="PANTHER" id="PTHR31162">
    <property type="entry name" value="MALIC ACID TRANSPORT PROTEIN-RELATED"/>
    <property type="match status" value="1"/>
</dbReference>
<feature type="compositionally biased region" description="Polar residues" evidence="5">
    <location>
        <begin position="25"/>
        <end position="37"/>
    </location>
</feature>
<dbReference type="GeneID" id="54289592"/>
<protein>
    <recommendedName>
        <fullName evidence="9">Malic acid transport protein</fullName>
    </recommendedName>
</protein>
<dbReference type="Pfam" id="PF03595">
    <property type="entry name" value="SLAC1"/>
    <property type="match status" value="1"/>
</dbReference>
<name>A0A6A5XKB9_9PLEO</name>
<dbReference type="InterPro" id="IPR038665">
    <property type="entry name" value="Voltage-dep_anion_channel_sf"/>
</dbReference>
<feature type="compositionally biased region" description="Basic and acidic residues" evidence="5">
    <location>
        <begin position="74"/>
        <end position="94"/>
    </location>
</feature>
<evidence type="ECO:0000313" key="8">
    <source>
        <dbReference type="Proteomes" id="UP000799778"/>
    </source>
</evidence>
<sequence>MAFNSNQAGYNGDGRAVSLNFDSTNQYNRDYQNSNGWVHTREPNTPRYEAPVTPRYGAPATPRYPGPIGPNGYPEDRKDQDRKVQDPFTVDERSVQPTPRESPRESFDIEKQKHEAHAVPHDPHKKDPNQPKLPFGQRLRHFTWAWYTLTMSTGGVATLLSVQPHAFPGLISIGAVFYVVNLVFFAALGTMMVLRFTKFPGTFKESLKHEREGLFFPTFWLSVATIITGTQKYVVQMYEAEHAMKGWIITSMAIAFWVYVFCTFCLAIFQYSFLFIGHTYMLQKFMPSWLLPIFPIMLAGTIASVIAADQPIGSRMPILVAGLGCQGLGFTVAIIMYAHYIGRLMQAGLPNREHRPAMYIGVGPPSFTCLAFIGMANALPDDFDLQGDGLLDAQLLRTLALVASLFLWVLAMWFFMLATIATLHSRPEYFHLGWWAMVFPNTGFVIATISIGNSLNDEIIRYVGNGLTIVIITMWSFVIFCNFRAVAVADIMYPGRDEDVED</sequence>
<keyword evidence="3 6" id="KW-1133">Transmembrane helix</keyword>
<feature type="transmembrane region" description="Helical" evidence="6">
    <location>
        <begin position="254"/>
        <end position="276"/>
    </location>
</feature>
<keyword evidence="8" id="KW-1185">Reference proteome</keyword>
<dbReference type="InterPro" id="IPR004695">
    <property type="entry name" value="SLAC1/Mae1/Ssu1/TehA"/>
</dbReference>
<dbReference type="CDD" id="cd09317">
    <property type="entry name" value="TDT_Mae1_like"/>
    <property type="match status" value="1"/>
</dbReference>
<gene>
    <name evidence="7" type="ORF">BU24DRAFT_464339</name>
</gene>
<reference evidence="7" key="1">
    <citation type="journal article" date="2020" name="Stud. Mycol.">
        <title>101 Dothideomycetes genomes: a test case for predicting lifestyles and emergence of pathogens.</title>
        <authorList>
            <person name="Haridas S."/>
            <person name="Albert R."/>
            <person name="Binder M."/>
            <person name="Bloem J."/>
            <person name="Labutti K."/>
            <person name="Salamov A."/>
            <person name="Andreopoulos B."/>
            <person name="Baker S."/>
            <person name="Barry K."/>
            <person name="Bills G."/>
            <person name="Bluhm B."/>
            <person name="Cannon C."/>
            <person name="Castanera R."/>
            <person name="Culley D."/>
            <person name="Daum C."/>
            <person name="Ezra D."/>
            <person name="Gonzalez J."/>
            <person name="Henrissat B."/>
            <person name="Kuo A."/>
            <person name="Liang C."/>
            <person name="Lipzen A."/>
            <person name="Lutzoni F."/>
            <person name="Magnuson J."/>
            <person name="Mondo S."/>
            <person name="Nolan M."/>
            <person name="Ohm R."/>
            <person name="Pangilinan J."/>
            <person name="Park H.-J."/>
            <person name="Ramirez L."/>
            <person name="Alfaro M."/>
            <person name="Sun H."/>
            <person name="Tritt A."/>
            <person name="Yoshinaga Y."/>
            <person name="Zwiers L.-H."/>
            <person name="Turgeon B."/>
            <person name="Goodwin S."/>
            <person name="Spatafora J."/>
            <person name="Crous P."/>
            <person name="Grigoriev I."/>
        </authorList>
    </citation>
    <scope>NUCLEOTIDE SEQUENCE</scope>
    <source>
        <strain evidence="7">CBS 175.79</strain>
    </source>
</reference>
<feature type="transmembrane region" description="Helical" evidence="6">
    <location>
        <begin position="432"/>
        <end position="453"/>
    </location>
</feature>
<dbReference type="EMBL" id="ML978071">
    <property type="protein sequence ID" value="KAF2013572.1"/>
    <property type="molecule type" value="Genomic_DNA"/>
</dbReference>
<evidence type="ECO:0000256" key="3">
    <source>
        <dbReference type="ARBA" id="ARBA00022989"/>
    </source>
</evidence>
<dbReference type="PANTHER" id="PTHR31162:SF0">
    <property type="entry name" value="MALIC ACID TRANSPORT PROTEIN"/>
    <property type="match status" value="1"/>
</dbReference>
<feature type="transmembrane region" description="Helical" evidence="6">
    <location>
        <begin position="288"/>
        <end position="306"/>
    </location>
</feature>
<evidence type="ECO:0000256" key="2">
    <source>
        <dbReference type="ARBA" id="ARBA00022692"/>
    </source>
</evidence>
<feature type="region of interest" description="Disordered" evidence="5">
    <location>
        <begin position="25"/>
        <end position="133"/>
    </location>
</feature>
<accession>A0A6A5XKB9</accession>
<evidence type="ECO:0000256" key="4">
    <source>
        <dbReference type="ARBA" id="ARBA00023136"/>
    </source>
</evidence>
<feature type="transmembrane region" description="Helical" evidence="6">
    <location>
        <begin position="318"/>
        <end position="338"/>
    </location>
</feature>
<comment type="subcellular location">
    <subcellularLocation>
        <location evidence="1">Membrane</location>
        <topology evidence="1">Multi-pass membrane protein</topology>
    </subcellularLocation>
</comment>
<feature type="transmembrane region" description="Helical" evidence="6">
    <location>
        <begin position="359"/>
        <end position="379"/>
    </location>
</feature>
<keyword evidence="4 6" id="KW-0472">Membrane</keyword>
<feature type="transmembrane region" description="Helical" evidence="6">
    <location>
        <begin position="214"/>
        <end position="234"/>
    </location>
</feature>
<dbReference type="GO" id="GO:0015140">
    <property type="term" value="F:malate transmembrane transporter activity"/>
    <property type="evidence" value="ECO:0007669"/>
    <property type="project" value="InterPro"/>
</dbReference>
<feature type="transmembrane region" description="Helical" evidence="6">
    <location>
        <begin position="459"/>
        <end position="483"/>
    </location>
</feature>
<evidence type="ECO:0000313" key="7">
    <source>
        <dbReference type="EMBL" id="KAF2013572.1"/>
    </source>
</evidence>
<proteinExistence type="predicted"/>
<dbReference type="Gene3D" id="1.50.10.150">
    <property type="entry name" value="Voltage-dependent anion channel"/>
    <property type="match status" value="1"/>
</dbReference>
<feature type="transmembrane region" description="Helical" evidence="6">
    <location>
        <begin position="399"/>
        <end position="420"/>
    </location>
</feature>